<organism evidence="2 3">
    <name type="scientific">Aminipila terrae</name>
    <dbReference type="NCBI Taxonomy" id="2697030"/>
    <lineage>
        <taxon>Bacteria</taxon>
        <taxon>Bacillati</taxon>
        <taxon>Bacillota</taxon>
        <taxon>Clostridia</taxon>
        <taxon>Peptostreptococcales</taxon>
        <taxon>Anaerovoracaceae</taxon>
        <taxon>Aminipila</taxon>
    </lineage>
</organism>
<evidence type="ECO:0000313" key="2">
    <source>
        <dbReference type="EMBL" id="QHI73003.1"/>
    </source>
</evidence>
<proteinExistence type="predicted"/>
<gene>
    <name evidence="2" type="ORF">Ami3637_11830</name>
</gene>
<keyword evidence="3" id="KW-1185">Reference proteome</keyword>
<dbReference type="EMBL" id="CP047591">
    <property type="protein sequence ID" value="QHI73003.1"/>
    <property type="molecule type" value="Genomic_DNA"/>
</dbReference>
<keyword evidence="1" id="KW-0732">Signal</keyword>
<evidence type="ECO:0000313" key="3">
    <source>
        <dbReference type="Proteomes" id="UP000463883"/>
    </source>
</evidence>
<dbReference type="Proteomes" id="UP000463883">
    <property type="component" value="Chromosome"/>
</dbReference>
<sequence>MKKVIAFFIMTAIVFSFPDISLAAEKKAASAENKVKVYDISLDSIDEIMFKSSKYFNDSQEKKQRLLLDQSKYEREIRKLKKEDSGDGWGNASSISSLYDQLRTSKYNVQVSDITETANLKKQALTAKIEYLKYIGMKLDQELLKNKAEQEKQQNSVGEEKYKRGLISLTQYKEMVTKTNYSDEISEGEKKLQDQIANVKSAVGLKDDDKVQFKEMKDFDLGQLNQINLDKDLEETVKNSKDILLQELKVEHLKTDFVKDRRAISDSEKDLTELKDTVKKNFKKQYEQIDTTTRKVNKSIRAMNDAKRNLDIAKAKYDRGLMSKKDYEDVTVKNMETVNQGKAAEIELQEVFLTYQSFKEGYQGSIGGSAS</sequence>
<dbReference type="RefSeq" id="WP_162362770.1">
    <property type="nucleotide sequence ID" value="NZ_CP047591.1"/>
</dbReference>
<feature type="signal peptide" evidence="1">
    <location>
        <begin position="1"/>
        <end position="23"/>
    </location>
</feature>
<evidence type="ECO:0000256" key="1">
    <source>
        <dbReference type="SAM" id="SignalP"/>
    </source>
</evidence>
<dbReference type="AlphaFoldDB" id="A0A6P1MII5"/>
<feature type="chain" id="PRO_5026882957" description="TolC family protein" evidence="1">
    <location>
        <begin position="24"/>
        <end position="371"/>
    </location>
</feature>
<dbReference type="Gene3D" id="1.20.1600.10">
    <property type="entry name" value="Outer membrane efflux proteins (OEP)"/>
    <property type="match status" value="1"/>
</dbReference>
<dbReference type="SUPFAM" id="SSF56954">
    <property type="entry name" value="Outer membrane efflux proteins (OEP)"/>
    <property type="match status" value="1"/>
</dbReference>
<accession>A0A6P1MII5</accession>
<dbReference type="KEGG" id="amic:Ami3637_11830"/>
<reference evidence="2 3" key="1">
    <citation type="submission" date="2020-01" db="EMBL/GenBank/DDBJ databases">
        <title>Genomic analysis of Aminipila sp. CBA3637.</title>
        <authorList>
            <person name="Kim Y.B."/>
            <person name="Roh S.W."/>
        </authorList>
    </citation>
    <scope>NUCLEOTIDE SEQUENCE [LARGE SCALE GENOMIC DNA]</scope>
    <source>
        <strain evidence="2 3">CBA3637</strain>
    </source>
</reference>
<name>A0A6P1MII5_9FIRM</name>
<protein>
    <recommendedName>
        <fullName evidence="4">TolC family protein</fullName>
    </recommendedName>
</protein>
<evidence type="ECO:0008006" key="4">
    <source>
        <dbReference type="Google" id="ProtNLM"/>
    </source>
</evidence>